<evidence type="ECO:0000259" key="1">
    <source>
        <dbReference type="Pfam" id="PF13482"/>
    </source>
</evidence>
<dbReference type="SUPFAM" id="SSF53098">
    <property type="entry name" value="Ribonuclease H-like"/>
    <property type="match status" value="1"/>
</dbReference>
<sequence>MNNEVSNEVVLDIETSNTFQDVGGYFPEKLDVSVVVAYYYATDEYESYLVEDLPKLFERLERNGRIIGYNTIGFDIPVLNKYYVGDLMNIPQCDMLAHIHQSLGYRIKLDDVAVASIGIKKSAHGLLAVQWWREGKVQEVINYCQQDVKVTKEVYEFGKRNGYVLFDDRTGQRRQVNIDFAEVKEEKPVINLSMGF</sequence>
<keyword evidence="2" id="KW-0347">Helicase</keyword>
<accession>A0A2M7XFG7</accession>
<dbReference type="InterPro" id="IPR038720">
    <property type="entry name" value="YprB_RNase_H-like_dom"/>
</dbReference>
<dbReference type="InterPro" id="IPR036397">
    <property type="entry name" value="RNaseH_sf"/>
</dbReference>
<dbReference type="GO" id="GO:0004386">
    <property type="term" value="F:helicase activity"/>
    <property type="evidence" value="ECO:0007669"/>
    <property type="project" value="UniProtKB-KW"/>
</dbReference>
<evidence type="ECO:0000313" key="3">
    <source>
        <dbReference type="Proteomes" id="UP000231263"/>
    </source>
</evidence>
<feature type="domain" description="YprB ribonuclease H-like" evidence="1">
    <location>
        <begin position="11"/>
        <end position="156"/>
    </location>
</feature>
<dbReference type="Pfam" id="PF13482">
    <property type="entry name" value="RNase_H_2"/>
    <property type="match status" value="1"/>
</dbReference>
<dbReference type="InterPro" id="IPR012337">
    <property type="entry name" value="RNaseH-like_sf"/>
</dbReference>
<dbReference type="AlphaFoldDB" id="A0A2M7XFG7"/>
<dbReference type="GO" id="GO:0003676">
    <property type="term" value="F:nucleic acid binding"/>
    <property type="evidence" value="ECO:0007669"/>
    <property type="project" value="InterPro"/>
</dbReference>
<reference evidence="3" key="1">
    <citation type="submission" date="2017-09" db="EMBL/GenBank/DDBJ databases">
        <title>Depth-based differentiation of microbial function through sediment-hosted aquifers and enrichment of novel symbionts in the deep terrestrial subsurface.</title>
        <authorList>
            <person name="Probst A.J."/>
            <person name="Ladd B."/>
            <person name="Jarett J.K."/>
            <person name="Geller-Mcgrath D.E."/>
            <person name="Sieber C.M.K."/>
            <person name="Emerson J.B."/>
            <person name="Anantharaman K."/>
            <person name="Thomas B.C."/>
            <person name="Malmstrom R."/>
            <person name="Stieglmeier M."/>
            <person name="Klingl A."/>
            <person name="Woyke T."/>
            <person name="Ryan C.M."/>
            <person name="Banfield J.F."/>
        </authorList>
    </citation>
    <scope>NUCLEOTIDE SEQUENCE [LARGE SCALE GENOMIC DNA]</scope>
</reference>
<keyword evidence="2" id="KW-0547">Nucleotide-binding</keyword>
<protein>
    <submittedName>
        <fullName evidence="2">Helicase</fullName>
    </submittedName>
</protein>
<organism evidence="2 3">
    <name type="scientific">Candidatus Uhrbacteria bacterium CG_4_9_14_3_um_filter_41_35</name>
    <dbReference type="NCBI Taxonomy" id="1975034"/>
    <lineage>
        <taxon>Bacteria</taxon>
        <taxon>Candidatus Uhriibacteriota</taxon>
    </lineage>
</organism>
<dbReference type="EMBL" id="PFWT01000009">
    <property type="protein sequence ID" value="PJA46613.1"/>
    <property type="molecule type" value="Genomic_DNA"/>
</dbReference>
<dbReference type="Proteomes" id="UP000231263">
    <property type="component" value="Unassembled WGS sequence"/>
</dbReference>
<keyword evidence="2" id="KW-0067">ATP-binding</keyword>
<keyword evidence="2" id="KW-0378">Hydrolase</keyword>
<gene>
    <name evidence="2" type="ORF">CO173_02490</name>
</gene>
<dbReference type="Gene3D" id="3.30.420.10">
    <property type="entry name" value="Ribonuclease H-like superfamily/Ribonuclease H"/>
    <property type="match status" value="1"/>
</dbReference>
<name>A0A2M7XFG7_9BACT</name>
<comment type="caution">
    <text evidence="2">The sequence shown here is derived from an EMBL/GenBank/DDBJ whole genome shotgun (WGS) entry which is preliminary data.</text>
</comment>
<proteinExistence type="predicted"/>
<evidence type="ECO:0000313" key="2">
    <source>
        <dbReference type="EMBL" id="PJA46613.1"/>
    </source>
</evidence>